<keyword evidence="3" id="KW-1185">Reference proteome</keyword>
<organism evidence="2 3">
    <name type="scientific">Rhizopus stolonifer</name>
    <name type="common">Rhizopus nigricans</name>
    <dbReference type="NCBI Taxonomy" id="4846"/>
    <lineage>
        <taxon>Eukaryota</taxon>
        <taxon>Fungi</taxon>
        <taxon>Fungi incertae sedis</taxon>
        <taxon>Mucoromycota</taxon>
        <taxon>Mucoromycotina</taxon>
        <taxon>Mucoromycetes</taxon>
        <taxon>Mucorales</taxon>
        <taxon>Mucorineae</taxon>
        <taxon>Rhizopodaceae</taxon>
        <taxon>Rhizopus</taxon>
    </lineage>
</organism>
<protein>
    <submittedName>
        <fullName evidence="2">Uncharacterized protein</fullName>
    </submittedName>
</protein>
<gene>
    <name evidence="2" type="ORF">CU098_007935</name>
</gene>
<sequence>MEKNVSRIKLFTAQSNKPTSYKQAEPPRLYDKHQNPVCGCCSGKHRNIDCSQCKKGRKIHVNQVKTYEEGL</sequence>
<accession>A0A367IZF2</accession>
<feature type="region of interest" description="Disordered" evidence="1">
    <location>
        <begin position="1"/>
        <end position="27"/>
    </location>
</feature>
<evidence type="ECO:0000313" key="3">
    <source>
        <dbReference type="Proteomes" id="UP000253551"/>
    </source>
</evidence>
<proteinExistence type="predicted"/>
<name>A0A367IZF2_RHIST</name>
<dbReference type="AlphaFoldDB" id="A0A367IZF2"/>
<dbReference type="Proteomes" id="UP000253551">
    <property type="component" value="Unassembled WGS sequence"/>
</dbReference>
<dbReference type="EMBL" id="PJQM01004872">
    <property type="protein sequence ID" value="RCH83064.1"/>
    <property type="molecule type" value="Genomic_DNA"/>
</dbReference>
<comment type="caution">
    <text evidence="2">The sequence shown here is derived from an EMBL/GenBank/DDBJ whole genome shotgun (WGS) entry which is preliminary data.</text>
</comment>
<reference evidence="2 3" key="1">
    <citation type="journal article" date="2018" name="G3 (Bethesda)">
        <title>Phylogenetic and Phylogenomic Definition of Rhizopus Species.</title>
        <authorList>
            <person name="Gryganskyi A.P."/>
            <person name="Golan J."/>
            <person name="Dolatabadi S."/>
            <person name="Mondo S."/>
            <person name="Robb S."/>
            <person name="Idnurm A."/>
            <person name="Muszewska A."/>
            <person name="Steczkiewicz K."/>
            <person name="Masonjones S."/>
            <person name="Liao H.L."/>
            <person name="Gajdeczka M.T."/>
            <person name="Anike F."/>
            <person name="Vuek A."/>
            <person name="Anishchenko I.M."/>
            <person name="Voigt K."/>
            <person name="de Hoog G.S."/>
            <person name="Smith M.E."/>
            <person name="Heitman J."/>
            <person name="Vilgalys R."/>
            <person name="Stajich J.E."/>
        </authorList>
    </citation>
    <scope>NUCLEOTIDE SEQUENCE [LARGE SCALE GENOMIC DNA]</scope>
    <source>
        <strain evidence="2 3">LSU 92-RS-03</strain>
    </source>
</reference>
<evidence type="ECO:0000313" key="2">
    <source>
        <dbReference type="EMBL" id="RCH83064.1"/>
    </source>
</evidence>
<feature type="compositionally biased region" description="Polar residues" evidence="1">
    <location>
        <begin position="12"/>
        <end position="22"/>
    </location>
</feature>
<evidence type="ECO:0000256" key="1">
    <source>
        <dbReference type="SAM" id="MobiDB-lite"/>
    </source>
</evidence>